<dbReference type="InterPro" id="IPR037185">
    <property type="entry name" value="EmrE-like"/>
</dbReference>
<dbReference type="InterPro" id="IPR000620">
    <property type="entry name" value="EamA_dom"/>
</dbReference>
<evidence type="ECO:0000256" key="2">
    <source>
        <dbReference type="ARBA" id="ARBA00007362"/>
    </source>
</evidence>
<keyword evidence="3" id="KW-0812">Transmembrane</keyword>
<dbReference type="SUPFAM" id="SSF103481">
    <property type="entry name" value="Multidrug resistance efflux transporter EmrE"/>
    <property type="match status" value="1"/>
</dbReference>
<evidence type="ECO:0000256" key="3">
    <source>
        <dbReference type="SAM" id="Phobius"/>
    </source>
</evidence>
<sequence>MSINSLIPILSVVISVIFIDEPLTNKLFIGMLLVGLSIYLVNYEKKKSSV</sequence>
<name>A0A9D1PN40_9BACI</name>
<evidence type="ECO:0000313" key="6">
    <source>
        <dbReference type="Proteomes" id="UP000823937"/>
    </source>
</evidence>
<evidence type="ECO:0000259" key="4">
    <source>
        <dbReference type="Pfam" id="PF00892"/>
    </source>
</evidence>
<comment type="similarity">
    <text evidence="2">Belongs to the EamA transporter family.</text>
</comment>
<comment type="subcellular location">
    <subcellularLocation>
        <location evidence="1">Endomembrane system</location>
        <topology evidence="1">Multi-pass membrane protein</topology>
    </subcellularLocation>
</comment>
<dbReference type="EMBL" id="DXHX01000145">
    <property type="protein sequence ID" value="HIV75465.1"/>
    <property type="molecule type" value="Genomic_DNA"/>
</dbReference>
<proteinExistence type="inferred from homology"/>
<comment type="caution">
    <text evidence="5">The sequence shown here is derived from an EMBL/GenBank/DDBJ whole genome shotgun (WGS) entry which is preliminary data.</text>
</comment>
<evidence type="ECO:0000313" key="5">
    <source>
        <dbReference type="EMBL" id="HIV75465.1"/>
    </source>
</evidence>
<keyword evidence="3" id="KW-0472">Membrane</keyword>
<dbReference type="Proteomes" id="UP000823937">
    <property type="component" value="Unassembled WGS sequence"/>
</dbReference>
<feature type="domain" description="EamA" evidence="4">
    <location>
        <begin position="3"/>
        <end position="42"/>
    </location>
</feature>
<feature type="transmembrane region" description="Helical" evidence="3">
    <location>
        <begin position="27"/>
        <end position="43"/>
    </location>
</feature>
<accession>A0A9D1PN40</accession>
<evidence type="ECO:0000256" key="1">
    <source>
        <dbReference type="ARBA" id="ARBA00004127"/>
    </source>
</evidence>
<organism evidence="5 6">
    <name type="scientific">Candidatus Pseudogracilibacillus intestinigallinarum</name>
    <dbReference type="NCBI Taxonomy" id="2838742"/>
    <lineage>
        <taxon>Bacteria</taxon>
        <taxon>Bacillati</taxon>
        <taxon>Bacillota</taxon>
        <taxon>Bacilli</taxon>
        <taxon>Bacillales</taxon>
        <taxon>Bacillaceae</taxon>
        <taxon>Pseudogracilibacillus</taxon>
    </lineage>
</organism>
<gene>
    <name evidence="5" type="ORF">H9895_10325</name>
</gene>
<dbReference type="Gene3D" id="1.10.3730.20">
    <property type="match status" value="1"/>
</dbReference>
<reference evidence="5" key="2">
    <citation type="submission" date="2021-04" db="EMBL/GenBank/DDBJ databases">
        <authorList>
            <person name="Gilroy R."/>
        </authorList>
    </citation>
    <scope>NUCLEOTIDE SEQUENCE</scope>
    <source>
        <strain evidence="5">CHK169-2315</strain>
    </source>
</reference>
<dbReference type="GO" id="GO:0016020">
    <property type="term" value="C:membrane"/>
    <property type="evidence" value="ECO:0007669"/>
    <property type="project" value="InterPro"/>
</dbReference>
<dbReference type="Pfam" id="PF00892">
    <property type="entry name" value="EamA"/>
    <property type="match status" value="1"/>
</dbReference>
<reference evidence="5" key="1">
    <citation type="journal article" date="2021" name="PeerJ">
        <title>Extensive microbial diversity within the chicken gut microbiome revealed by metagenomics and culture.</title>
        <authorList>
            <person name="Gilroy R."/>
            <person name="Ravi A."/>
            <person name="Getino M."/>
            <person name="Pursley I."/>
            <person name="Horton D.L."/>
            <person name="Alikhan N.F."/>
            <person name="Baker D."/>
            <person name="Gharbi K."/>
            <person name="Hall N."/>
            <person name="Watson M."/>
            <person name="Adriaenssens E.M."/>
            <person name="Foster-Nyarko E."/>
            <person name="Jarju S."/>
            <person name="Secka A."/>
            <person name="Antonio M."/>
            <person name="Oren A."/>
            <person name="Chaudhuri R.R."/>
            <person name="La Ragione R."/>
            <person name="Hildebrand F."/>
            <person name="Pallen M.J."/>
        </authorList>
    </citation>
    <scope>NUCLEOTIDE SEQUENCE</scope>
    <source>
        <strain evidence="5">CHK169-2315</strain>
    </source>
</reference>
<keyword evidence="3" id="KW-1133">Transmembrane helix</keyword>
<protein>
    <submittedName>
        <fullName evidence="5">EamA family transporter</fullName>
    </submittedName>
</protein>
<dbReference type="AlphaFoldDB" id="A0A9D1PN40"/>